<dbReference type="AlphaFoldDB" id="F4LVB0"/>
<reference evidence="2" key="1">
    <citation type="journal article" date="2013" name="Genome Announc.">
        <title>First genome sequence of a syntrophic acetate-oxidizing bacterium, Tepidanaerobacter acetatoxydans strain Re1.</title>
        <authorList>
            <person name="Manzoor S."/>
            <person name="Bongcam-Rudloff E."/>
            <person name="Schnurer A."/>
            <person name="Muller B."/>
        </authorList>
    </citation>
    <scope>NUCLEOTIDE SEQUENCE [LARGE SCALE GENOMIC DNA]</scope>
    <source>
        <strain evidence="2">Re1</strain>
    </source>
</reference>
<dbReference type="HOGENOM" id="CLU_030756_2_1_9"/>
<evidence type="ECO:0000313" key="1">
    <source>
        <dbReference type="EMBL" id="CCP25220.1"/>
    </source>
</evidence>
<dbReference type="KEGG" id="tae:TepiRe1_0536"/>
<dbReference type="GO" id="GO:0006598">
    <property type="term" value="P:polyamine catabolic process"/>
    <property type="evidence" value="ECO:0007669"/>
    <property type="project" value="TreeGrafter"/>
</dbReference>
<accession>F4LVB0</accession>
<dbReference type="PATRIC" id="fig|1209989.3.peg.572"/>
<dbReference type="Gene3D" id="3.40.50.880">
    <property type="match status" value="1"/>
</dbReference>
<dbReference type="Pfam" id="PF07722">
    <property type="entry name" value="Peptidase_C26"/>
    <property type="match status" value="1"/>
</dbReference>
<dbReference type="eggNOG" id="COG2071">
    <property type="taxonomic scope" value="Bacteria"/>
</dbReference>
<dbReference type="InterPro" id="IPR044668">
    <property type="entry name" value="PuuD-like"/>
</dbReference>
<dbReference type="STRING" id="1209989.TepRe1_0487"/>
<protein>
    <submittedName>
        <fullName evidence="1">Protein NtpR</fullName>
    </submittedName>
</protein>
<keyword evidence="2" id="KW-1185">Reference proteome</keyword>
<gene>
    <name evidence="1" type="primary">ntpR</name>
    <name evidence="1" type="ordered locus">TEPIRE1_0536</name>
</gene>
<dbReference type="InterPro" id="IPR029062">
    <property type="entry name" value="Class_I_gatase-like"/>
</dbReference>
<dbReference type="KEGG" id="tep:TepRe1_0487"/>
<dbReference type="CDD" id="cd01745">
    <property type="entry name" value="GATase1_2"/>
    <property type="match status" value="1"/>
</dbReference>
<dbReference type="OrthoDB" id="9813383at2"/>
<dbReference type="Proteomes" id="UP000010802">
    <property type="component" value="Chromosome"/>
</dbReference>
<dbReference type="EMBL" id="HF563609">
    <property type="protein sequence ID" value="CCP25220.1"/>
    <property type="molecule type" value="Genomic_DNA"/>
</dbReference>
<dbReference type="GO" id="GO:0033969">
    <property type="term" value="F:gamma-glutamyl-gamma-aminobutyrate hydrolase activity"/>
    <property type="evidence" value="ECO:0007669"/>
    <property type="project" value="TreeGrafter"/>
</dbReference>
<organism evidence="1 2">
    <name type="scientific">Tepidanaerobacter acetatoxydans (strain DSM 21804 / JCM 16047 / Re1)</name>
    <dbReference type="NCBI Taxonomy" id="1209989"/>
    <lineage>
        <taxon>Bacteria</taxon>
        <taxon>Bacillati</taxon>
        <taxon>Bacillota</taxon>
        <taxon>Clostridia</taxon>
        <taxon>Thermosediminibacterales</taxon>
        <taxon>Tepidanaerobacteraceae</taxon>
        <taxon>Tepidanaerobacter</taxon>
    </lineage>
</organism>
<dbReference type="PANTHER" id="PTHR43235">
    <property type="entry name" value="GLUTAMINE AMIDOTRANSFERASE PB2B2.05-RELATED"/>
    <property type="match status" value="1"/>
</dbReference>
<name>F4LVB0_TEPAE</name>
<sequence>MLPLIGITMSFDYDKNQAQLGEKYFHAVQLAGGLPVAIPPIQDETALKAMVEKLDGIILSGGPDIDPSYYNEKPSTNLGDVNPCRDTAEMFLADEMLRVKKPLLGICRGMQVLNVVLGGTLFQDIPTEFKQPLKHVQSAPRWHGTHEIEIVEEDSAIFQILRKKHLCVNSFHHQAVKEPAASCKVSALASDGVVEAIELREVDMFCIGVQWHPEEMMGDAAFLRIFESMIDAAKRC</sequence>
<dbReference type="PROSITE" id="PS51273">
    <property type="entry name" value="GATASE_TYPE_1"/>
    <property type="match status" value="1"/>
</dbReference>
<proteinExistence type="predicted"/>
<dbReference type="FunFam" id="3.40.50.880:FF:000030">
    <property type="entry name" value="Gamma-glutamyl-gamma-aminobutyrate hydrolase PuuD"/>
    <property type="match status" value="1"/>
</dbReference>
<dbReference type="PANTHER" id="PTHR43235:SF1">
    <property type="entry name" value="GLUTAMINE AMIDOTRANSFERASE PB2B2.05-RELATED"/>
    <property type="match status" value="1"/>
</dbReference>
<dbReference type="SUPFAM" id="SSF52317">
    <property type="entry name" value="Class I glutamine amidotransferase-like"/>
    <property type="match status" value="1"/>
</dbReference>
<accession>L0RWA9</accession>
<dbReference type="InterPro" id="IPR011697">
    <property type="entry name" value="Peptidase_C26"/>
</dbReference>
<dbReference type="RefSeq" id="WP_013777608.1">
    <property type="nucleotide sequence ID" value="NC_015519.1"/>
</dbReference>
<dbReference type="GO" id="GO:0005829">
    <property type="term" value="C:cytosol"/>
    <property type="evidence" value="ECO:0007669"/>
    <property type="project" value="TreeGrafter"/>
</dbReference>
<evidence type="ECO:0000313" key="2">
    <source>
        <dbReference type="Proteomes" id="UP000010802"/>
    </source>
</evidence>